<evidence type="ECO:0000313" key="3">
    <source>
        <dbReference type="Proteomes" id="UP000321764"/>
    </source>
</evidence>
<protein>
    <submittedName>
        <fullName evidence="2">Uncharacterized protein</fullName>
    </submittedName>
</protein>
<keyword evidence="1" id="KW-0812">Transmembrane</keyword>
<organism evidence="2 3">
    <name type="scientific">Reinekea thalattae</name>
    <dbReference type="NCBI Taxonomy" id="2593301"/>
    <lineage>
        <taxon>Bacteria</taxon>
        <taxon>Pseudomonadati</taxon>
        <taxon>Pseudomonadota</taxon>
        <taxon>Gammaproteobacteria</taxon>
        <taxon>Oceanospirillales</taxon>
        <taxon>Saccharospirillaceae</taxon>
        <taxon>Reinekea</taxon>
    </lineage>
</organism>
<dbReference type="AlphaFoldDB" id="A0A5C8Z9T9"/>
<dbReference type="EMBL" id="VKAD01000001">
    <property type="protein sequence ID" value="TXR53931.1"/>
    <property type="molecule type" value="Genomic_DNA"/>
</dbReference>
<keyword evidence="1" id="KW-0472">Membrane</keyword>
<keyword evidence="1" id="KW-1133">Transmembrane helix</keyword>
<feature type="transmembrane region" description="Helical" evidence="1">
    <location>
        <begin position="111"/>
        <end position="132"/>
    </location>
</feature>
<proteinExistence type="predicted"/>
<dbReference type="Proteomes" id="UP000321764">
    <property type="component" value="Unassembled WGS sequence"/>
</dbReference>
<dbReference type="OrthoDB" id="6385279at2"/>
<gene>
    <name evidence="2" type="ORF">FME95_05100</name>
</gene>
<sequence>MLLTITQYCSKLYNKPVIKSLVAAIAAFIVYGGWAAYANYEFGTQYALRALFGQGGFAFSATLLLTLLAEYLYIAFGKNKQALAKAFSICVMISATLPATIHWLIGTPNILLSITPGFIFGSVYLFLYLRLLHRNTLALNKSLT</sequence>
<feature type="transmembrane region" description="Helical" evidence="1">
    <location>
        <begin position="52"/>
        <end position="74"/>
    </location>
</feature>
<name>A0A5C8Z9T9_9GAMM</name>
<feature type="transmembrane region" description="Helical" evidence="1">
    <location>
        <begin position="86"/>
        <end position="105"/>
    </location>
</feature>
<comment type="caution">
    <text evidence="2">The sequence shown here is derived from an EMBL/GenBank/DDBJ whole genome shotgun (WGS) entry which is preliminary data.</text>
</comment>
<feature type="transmembrane region" description="Helical" evidence="1">
    <location>
        <begin position="21"/>
        <end position="40"/>
    </location>
</feature>
<dbReference type="RefSeq" id="WP_147713330.1">
    <property type="nucleotide sequence ID" value="NZ_VKAD01000001.1"/>
</dbReference>
<keyword evidence="3" id="KW-1185">Reference proteome</keyword>
<evidence type="ECO:0000313" key="2">
    <source>
        <dbReference type="EMBL" id="TXR53931.1"/>
    </source>
</evidence>
<reference evidence="2 3" key="1">
    <citation type="submission" date="2019-07" db="EMBL/GenBank/DDBJ databases">
        <title>Reinekea sp. strain SSH23 genome sequencing and assembly.</title>
        <authorList>
            <person name="Kim I."/>
        </authorList>
    </citation>
    <scope>NUCLEOTIDE SEQUENCE [LARGE SCALE GENOMIC DNA]</scope>
    <source>
        <strain evidence="2 3">SSH23</strain>
    </source>
</reference>
<accession>A0A5C8Z9T9</accession>
<evidence type="ECO:0000256" key="1">
    <source>
        <dbReference type="SAM" id="Phobius"/>
    </source>
</evidence>